<evidence type="ECO:0000256" key="1">
    <source>
        <dbReference type="SAM" id="Phobius"/>
    </source>
</evidence>
<feature type="transmembrane region" description="Helical" evidence="1">
    <location>
        <begin position="46"/>
        <end position="63"/>
    </location>
</feature>
<dbReference type="STRING" id="1391627.SAMN05216464_104288"/>
<dbReference type="AlphaFoldDB" id="A0A1G7AWK2"/>
<dbReference type="InterPro" id="IPR003675">
    <property type="entry name" value="Rce1/LyrA-like_dom"/>
</dbReference>
<evidence type="ECO:0000259" key="2">
    <source>
        <dbReference type="Pfam" id="PF02517"/>
    </source>
</evidence>
<dbReference type="PANTHER" id="PTHR43592">
    <property type="entry name" value="CAAX AMINO TERMINAL PROTEASE"/>
    <property type="match status" value="1"/>
</dbReference>
<evidence type="ECO:0000313" key="4">
    <source>
        <dbReference type="Proteomes" id="UP000199072"/>
    </source>
</evidence>
<dbReference type="GO" id="GO:0080120">
    <property type="term" value="P:CAAX-box protein maturation"/>
    <property type="evidence" value="ECO:0007669"/>
    <property type="project" value="UniProtKB-ARBA"/>
</dbReference>
<dbReference type="PANTHER" id="PTHR43592:SF15">
    <property type="entry name" value="CAAX AMINO TERMINAL PROTEASE FAMILY PROTEIN"/>
    <property type="match status" value="1"/>
</dbReference>
<feature type="transmembrane region" description="Helical" evidence="1">
    <location>
        <begin position="183"/>
        <end position="198"/>
    </location>
</feature>
<feature type="transmembrane region" description="Helical" evidence="1">
    <location>
        <begin position="205"/>
        <end position="223"/>
    </location>
</feature>
<organism evidence="3 4">
    <name type="scientific">Mucilaginibacter pineti</name>
    <dbReference type="NCBI Taxonomy" id="1391627"/>
    <lineage>
        <taxon>Bacteria</taxon>
        <taxon>Pseudomonadati</taxon>
        <taxon>Bacteroidota</taxon>
        <taxon>Sphingobacteriia</taxon>
        <taxon>Sphingobacteriales</taxon>
        <taxon>Sphingobacteriaceae</taxon>
        <taxon>Mucilaginibacter</taxon>
    </lineage>
</organism>
<gene>
    <name evidence="3" type="ORF">SAMN05216464_104288</name>
</gene>
<keyword evidence="1" id="KW-0472">Membrane</keyword>
<dbReference type="GO" id="GO:0004175">
    <property type="term" value="F:endopeptidase activity"/>
    <property type="evidence" value="ECO:0007669"/>
    <property type="project" value="UniProtKB-ARBA"/>
</dbReference>
<keyword evidence="1" id="KW-1133">Transmembrane helix</keyword>
<reference evidence="3 4" key="1">
    <citation type="submission" date="2016-10" db="EMBL/GenBank/DDBJ databases">
        <authorList>
            <person name="de Groot N.N."/>
        </authorList>
    </citation>
    <scope>NUCLEOTIDE SEQUENCE [LARGE SCALE GENOMIC DNA]</scope>
    <source>
        <strain evidence="3 4">47C3B</strain>
    </source>
</reference>
<dbReference type="Pfam" id="PF02517">
    <property type="entry name" value="Rce1-like"/>
    <property type="match status" value="1"/>
</dbReference>
<accession>A0A1G7AWK2</accession>
<evidence type="ECO:0000313" key="3">
    <source>
        <dbReference type="EMBL" id="SDE19264.1"/>
    </source>
</evidence>
<feature type="transmembrane region" description="Helical" evidence="1">
    <location>
        <begin position="12"/>
        <end position="34"/>
    </location>
</feature>
<name>A0A1G7AWK2_9SPHI</name>
<dbReference type="OrthoDB" id="9779573at2"/>
<dbReference type="EMBL" id="FNAI01000004">
    <property type="protein sequence ID" value="SDE19264.1"/>
    <property type="molecule type" value="Genomic_DNA"/>
</dbReference>
<dbReference type="Proteomes" id="UP000199072">
    <property type="component" value="Unassembled WGS sequence"/>
</dbReference>
<keyword evidence="4" id="KW-1185">Reference proteome</keyword>
<dbReference type="RefSeq" id="WP_091149493.1">
    <property type="nucleotide sequence ID" value="NZ_FNAI01000004.1"/>
</dbReference>
<proteinExistence type="predicted"/>
<feature type="domain" description="CAAX prenyl protease 2/Lysostaphin resistance protein A-like" evidence="2">
    <location>
        <begin position="126"/>
        <end position="215"/>
    </location>
</feature>
<protein>
    <recommendedName>
        <fullName evidence="2">CAAX prenyl protease 2/Lysostaphin resistance protein A-like domain-containing protein</fullName>
    </recommendedName>
</protein>
<sequence>MEQTAVKSDNTIILKGLILTGALLLAVFAGAQFLSALKLSMGLRFFITRIVFWVWLAIIYIYVAKKERQPFLLWPEKAYSFGFYILSVIGTLLFILTLAALTVVILRPLGLLKASAAFSLMRNFSIPLKLLGIITAGVVEELIFRGYMIPRLMKFFKNEHLPIIISTLLFGLMHYGYGTLINVLIPIIIGFVFAYHYYKYRNLKVLIICHLLIDLNALFTTLGKH</sequence>
<feature type="transmembrane region" description="Helical" evidence="1">
    <location>
        <begin position="83"/>
        <end position="106"/>
    </location>
</feature>
<keyword evidence="1" id="KW-0812">Transmembrane</keyword>